<evidence type="ECO:0000313" key="10">
    <source>
        <dbReference type="Proteomes" id="UP000323164"/>
    </source>
</evidence>
<evidence type="ECO:0000256" key="5">
    <source>
        <dbReference type="ARBA" id="ARBA00022827"/>
    </source>
</evidence>
<dbReference type="InterPro" id="IPR051205">
    <property type="entry name" value="UbiH/COQ6_monooxygenase"/>
</dbReference>
<dbReference type="SUPFAM" id="SSF51905">
    <property type="entry name" value="FAD/NAD(P)-binding domain"/>
    <property type="match status" value="1"/>
</dbReference>
<evidence type="ECO:0000259" key="8">
    <source>
        <dbReference type="Pfam" id="PF01494"/>
    </source>
</evidence>
<evidence type="ECO:0000256" key="3">
    <source>
        <dbReference type="ARBA" id="ARBA00005349"/>
    </source>
</evidence>
<feature type="domain" description="FAD-binding" evidence="8">
    <location>
        <begin position="18"/>
        <end position="276"/>
    </location>
</feature>
<evidence type="ECO:0000256" key="6">
    <source>
        <dbReference type="ARBA" id="ARBA00023002"/>
    </source>
</evidence>
<dbReference type="GO" id="GO:0008681">
    <property type="term" value="F:2-octaprenyl-6-methoxyphenol hydroxylase activity"/>
    <property type="evidence" value="ECO:0007669"/>
    <property type="project" value="TreeGrafter"/>
</dbReference>
<dbReference type="RefSeq" id="WP_149353947.1">
    <property type="nucleotide sequence ID" value="NZ_VTRV01000284.1"/>
</dbReference>
<keyword evidence="6" id="KW-0560">Oxidoreductase</keyword>
<comment type="similarity">
    <text evidence="3">Belongs to the UbiH/COQ6 family.</text>
</comment>
<feature type="non-terminal residue" evidence="9">
    <location>
        <position position="1"/>
    </location>
</feature>
<comment type="pathway">
    <text evidence="2">Cofactor biosynthesis; ubiquinone biosynthesis.</text>
</comment>
<evidence type="ECO:0000256" key="1">
    <source>
        <dbReference type="ARBA" id="ARBA00001974"/>
    </source>
</evidence>
<evidence type="ECO:0000256" key="4">
    <source>
        <dbReference type="ARBA" id="ARBA00022630"/>
    </source>
</evidence>
<protein>
    <submittedName>
        <fullName evidence="9">UbiH/UbiF family hydroxylase</fullName>
    </submittedName>
</protein>
<dbReference type="OrthoDB" id="9769565at2"/>
<dbReference type="Pfam" id="PF01494">
    <property type="entry name" value="FAD_binding_3"/>
    <property type="match status" value="1"/>
</dbReference>
<keyword evidence="7" id="KW-0503">Monooxygenase</keyword>
<dbReference type="Gene3D" id="3.50.50.60">
    <property type="entry name" value="FAD/NAD(P)-binding domain"/>
    <property type="match status" value="2"/>
</dbReference>
<dbReference type="EMBL" id="VTRV01000284">
    <property type="protein sequence ID" value="TZF80224.1"/>
    <property type="molecule type" value="Genomic_DNA"/>
</dbReference>
<comment type="caution">
    <text evidence="9">The sequence shown here is derived from an EMBL/GenBank/DDBJ whole genome shotgun (WGS) entry which is preliminary data.</text>
</comment>
<feature type="non-terminal residue" evidence="9">
    <location>
        <position position="277"/>
    </location>
</feature>
<dbReference type="NCBIfam" id="TIGR01988">
    <property type="entry name" value="Ubi-OHases"/>
    <property type="match status" value="1"/>
</dbReference>
<evidence type="ECO:0000256" key="7">
    <source>
        <dbReference type="ARBA" id="ARBA00023033"/>
    </source>
</evidence>
<organism evidence="9 10">
    <name type="scientific">Cognatilysobacter lacus</name>
    <dbReference type="NCBI Taxonomy" id="1643323"/>
    <lineage>
        <taxon>Bacteria</taxon>
        <taxon>Pseudomonadati</taxon>
        <taxon>Pseudomonadota</taxon>
        <taxon>Gammaproteobacteria</taxon>
        <taxon>Lysobacterales</taxon>
        <taxon>Lysobacteraceae</taxon>
        <taxon>Cognatilysobacter</taxon>
    </lineage>
</organism>
<dbReference type="Proteomes" id="UP000323164">
    <property type="component" value="Unassembled WGS sequence"/>
</dbReference>
<dbReference type="PRINTS" id="PR00420">
    <property type="entry name" value="RNGMNOXGNASE"/>
</dbReference>
<gene>
    <name evidence="9" type="ORF">FW784_14100</name>
</gene>
<dbReference type="UniPathway" id="UPA00232"/>
<dbReference type="PANTHER" id="PTHR43876:SF8">
    <property type="entry name" value="2-OCTAPRENYL-6-METHOXYPHENOL HYDROXYLASE"/>
    <property type="match status" value="1"/>
</dbReference>
<sequence>WNVALVEAREPSPWRNDAPDLRVFALAPDSMSMLDSLDVGRAVRSARAPAYRHMEIWDAAGGGALHFDADRFARRELGWIVENALLVDRLWNALASESISVHAPARVEAIEQDADHATLRLDGGRRLQARLVVAADGAASTVRDLAGIETTAHDYHEGGLVAYVDTALPLSATCYQRFLPTGPLAFLPVDTHRSSIVWTLPAAEAERLRALDDAGFEIALTDASGGRLGEVRLTSARAVFPLRRQLATAYRSGRLVLVGDAAHVVHPLAGQGVNLGL</sequence>
<keyword evidence="10" id="KW-1185">Reference proteome</keyword>
<dbReference type="InterPro" id="IPR010971">
    <property type="entry name" value="UbiH/COQ6"/>
</dbReference>
<dbReference type="GO" id="GO:0006744">
    <property type="term" value="P:ubiquinone biosynthetic process"/>
    <property type="evidence" value="ECO:0007669"/>
    <property type="project" value="UniProtKB-UniPathway"/>
</dbReference>
<dbReference type="PANTHER" id="PTHR43876">
    <property type="entry name" value="UBIQUINONE BIOSYNTHESIS MONOOXYGENASE COQ6, MITOCHONDRIAL"/>
    <property type="match status" value="1"/>
</dbReference>
<name>A0A5D8YJ31_9GAMM</name>
<keyword evidence="4" id="KW-0285">Flavoprotein</keyword>
<dbReference type="GO" id="GO:0071949">
    <property type="term" value="F:FAD binding"/>
    <property type="evidence" value="ECO:0007669"/>
    <property type="project" value="InterPro"/>
</dbReference>
<comment type="cofactor">
    <cofactor evidence="1">
        <name>FAD</name>
        <dbReference type="ChEBI" id="CHEBI:57692"/>
    </cofactor>
</comment>
<proteinExistence type="inferred from homology"/>
<keyword evidence="5" id="KW-0274">FAD</keyword>
<dbReference type="AlphaFoldDB" id="A0A5D8YJ31"/>
<dbReference type="InterPro" id="IPR002938">
    <property type="entry name" value="FAD-bd"/>
</dbReference>
<accession>A0A5D8YJ31</accession>
<dbReference type="InterPro" id="IPR036188">
    <property type="entry name" value="FAD/NAD-bd_sf"/>
</dbReference>
<evidence type="ECO:0000313" key="9">
    <source>
        <dbReference type="EMBL" id="TZF80224.1"/>
    </source>
</evidence>
<evidence type="ECO:0000256" key="2">
    <source>
        <dbReference type="ARBA" id="ARBA00004749"/>
    </source>
</evidence>
<reference evidence="9 10" key="1">
    <citation type="submission" date="2019-08" db="EMBL/GenBank/DDBJ databases">
        <title>Draft genome sequence of Lysobacter sp. UKS-15.</title>
        <authorList>
            <person name="Im W.-T."/>
        </authorList>
    </citation>
    <scope>NUCLEOTIDE SEQUENCE [LARGE SCALE GENOMIC DNA]</scope>
    <source>
        <strain evidence="9 10">UKS-15</strain>
    </source>
</reference>